<evidence type="ECO:0000313" key="3">
    <source>
        <dbReference type="EnsemblFungi" id="PTTG_27715-t43_1-p1"/>
    </source>
</evidence>
<keyword evidence="4" id="KW-1185">Reference proteome</keyword>
<reference evidence="2" key="1">
    <citation type="submission" date="2009-11" db="EMBL/GenBank/DDBJ databases">
        <authorList>
            <consortium name="The Broad Institute Genome Sequencing Platform"/>
            <person name="Ward D."/>
            <person name="Feldgarden M."/>
            <person name="Earl A."/>
            <person name="Young S.K."/>
            <person name="Zeng Q."/>
            <person name="Koehrsen M."/>
            <person name="Alvarado L."/>
            <person name="Berlin A."/>
            <person name="Bochicchio J."/>
            <person name="Borenstein D."/>
            <person name="Chapman S.B."/>
            <person name="Chen Z."/>
            <person name="Engels R."/>
            <person name="Freedman E."/>
            <person name="Gellesch M."/>
            <person name="Goldberg J."/>
            <person name="Griggs A."/>
            <person name="Gujja S."/>
            <person name="Heilman E."/>
            <person name="Heiman D."/>
            <person name="Hepburn T."/>
            <person name="Howarth C."/>
            <person name="Jen D."/>
            <person name="Larson L."/>
            <person name="Lewis B."/>
            <person name="Mehta T."/>
            <person name="Park D."/>
            <person name="Pearson M."/>
            <person name="Roberts A."/>
            <person name="Saif S."/>
            <person name="Shea T."/>
            <person name="Shenoy N."/>
            <person name="Sisk P."/>
            <person name="Stolte C."/>
            <person name="Sykes S."/>
            <person name="Thomson T."/>
            <person name="Walk T."/>
            <person name="White J."/>
            <person name="Yandava C."/>
            <person name="Izard J."/>
            <person name="Baranova O.V."/>
            <person name="Blanton J.M."/>
            <person name="Tanner A.C."/>
            <person name="Dewhirst F.E."/>
            <person name="Haas B."/>
            <person name="Nusbaum C."/>
            <person name="Birren B."/>
        </authorList>
    </citation>
    <scope>NUCLEOTIDE SEQUENCE [LARGE SCALE GENOMIC DNA]</scope>
    <source>
        <strain evidence="2">1-1 BBBD Race 1</strain>
    </source>
</reference>
<name>A0A180GID4_PUCT1</name>
<reference evidence="2" key="2">
    <citation type="submission" date="2016-05" db="EMBL/GenBank/DDBJ databases">
        <title>Comparative analysis highlights variable genome content of wheat rusts and divergence of the mating loci.</title>
        <authorList>
            <person name="Cuomo C.A."/>
            <person name="Bakkeren G."/>
            <person name="Szabo L."/>
            <person name="Khalil H."/>
            <person name="Joly D."/>
            <person name="Goldberg J."/>
            <person name="Young S."/>
            <person name="Zeng Q."/>
            <person name="Fellers J."/>
        </authorList>
    </citation>
    <scope>NUCLEOTIDE SEQUENCE [LARGE SCALE GENOMIC DNA]</scope>
    <source>
        <strain evidence="2">1-1 BBBD Race 1</strain>
    </source>
</reference>
<evidence type="ECO:0000313" key="2">
    <source>
        <dbReference type="EMBL" id="OAV92239.1"/>
    </source>
</evidence>
<protein>
    <submittedName>
        <fullName evidence="2 3">Uncharacterized protein</fullName>
    </submittedName>
</protein>
<dbReference type="Proteomes" id="UP000005240">
    <property type="component" value="Unassembled WGS sequence"/>
</dbReference>
<dbReference type="VEuPathDB" id="FungiDB:PTTG_27715"/>
<evidence type="ECO:0000256" key="1">
    <source>
        <dbReference type="SAM" id="MobiDB-lite"/>
    </source>
</evidence>
<dbReference type="EMBL" id="ADAS02000067">
    <property type="protein sequence ID" value="OAV92239.1"/>
    <property type="molecule type" value="Genomic_DNA"/>
</dbReference>
<reference evidence="3 4" key="3">
    <citation type="journal article" date="2017" name="G3 (Bethesda)">
        <title>Comparative analysis highlights variable genome content of wheat rusts and divergence of the mating loci.</title>
        <authorList>
            <person name="Cuomo C.A."/>
            <person name="Bakkeren G."/>
            <person name="Khalil H.B."/>
            <person name="Panwar V."/>
            <person name="Joly D."/>
            <person name="Linning R."/>
            <person name="Sakthikumar S."/>
            <person name="Song X."/>
            <person name="Adiconis X."/>
            <person name="Fan L."/>
            <person name="Goldberg J.M."/>
            <person name="Levin J.Z."/>
            <person name="Young S."/>
            <person name="Zeng Q."/>
            <person name="Anikster Y."/>
            <person name="Bruce M."/>
            <person name="Wang M."/>
            <person name="Yin C."/>
            <person name="McCallum B."/>
            <person name="Szabo L.J."/>
            <person name="Hulbert S."/>
            <person name="Chen X."/>
            <person name="Fellers J.P."/>
        </authorList>
    </citation>
    <scope>NUCLEOTIDE SEQUENCE</scope>
    <source>
        <strain evidence="3">isolate 1-1 / race 1 (BBBD)</strain>
        <strain evidence="4">Isolate 1-1 / race 1 (BBBD)</strain>
    </source>
</reference>
<dbReference type="AlphaFoldDB" id="A0A180GID4"/>
<reference evidence="3" key="4">
    <citation type="submission" date="2025-05" db="UniProtKB">
        <authorList>
            <consortium name="EnsemblFungi"/>
        </authorList>
    </citation>
    <scope>IDENTIFICATION</scope>
    <source>
        <strain evidence="3">isolate 1-1 / race 1 (BBBD)</strain>
    </source>
</reference>
<feature type="region of interest" description="Disordered" evidence="1">
    <location>
        <begin position="1"/>
        <end position="22"/>
    </location>
</feature>
<proteinExistence type="predicted"/>
<gene>
    <name evidence="2" type="ORF">PTTG_27715</name>
</gene>
<dbReference type="OrthoDB" id="2506674at2759"/>
<accession>A0A180GID4</accession>
<sequence length="231" mass="26150">MAKQTQKPIPPPAQGDRAQSEQAREQLRIQNTQKLASKNAINRGGLVLGADQAHAYAMSSMVNKVKGIDDLTDKNYTIWCCKVGGALNSIFLANYLLDINFTDLSVDPAINEINRGRIIKFMYSRMDETNAARFRTAINDVEIPMVREMIPPTDEELEENPDAQPTPGRMIPLVKQGPAHLWNLVKDFHQADNKATLYLVQNKIENFKQDFKTSISSHIDDFLKLKNEFFN</sequence>
<organism evidence="2">
    <name type="scientific">Puccinia triticina (isolate 1-1 / race 1 (BBBD))</name>
    <name type="common">Brown leaf rust fungus</name>
    <dbReference type="NCBI Taxonomy" id="630390"/>
    <lineage>
        <taxon>Eukaryota</taxon>
        <taxon>Fungi</taxon>
        <taxon>Dikarya</taxon>
        <taxon>Basidiomycota</taxon>
        <taxon>Pucciniomycotina</taxon>
        <taxon>Pucciniomycetes</taxon>
        <taxon>Pucciniales</taxon>
        <taxon>Pucciniaceae</taxon>
        <taxon>Puccinia</taxon>
    </lineage>
</organism>
<evidence type="ECO:0000313" key="4">
    <source>
        <dbReference type="Proteomes" id="UP000005240"/>
    </source>
</evidence>
<dbReference type="EnsemblFungi" id="PTTG_27715-t43_1">
    <property type="protein sequence ID" value="PTTG_27715-t43_1-p1"/>
    <property type="gene ID" value="PTTG_27715"/>
</dbReference>